<evidence type="ECO:0000256" key="1">
    <source>
        <dbReference type="SAM" id="MobiDB-lite"/>
    </source>
</evidence>
<evidence type="ECO:0000313" key="2">
    <source>
        <dbReference type="EMBL" id="RDE51164.1"/>
    </source>
</evidence>
<gene>
    <name evidence="2" type="ORF">DVS81_07565</name>
</gene>
<accession>A0A369XMJ9</accession>
<name>A0A369XMJ9_9PROT</name>
<proteinExistence type="predicted"/>
<protein>
    <submittedName>
        <fullName evidence="2">Uncharacterized protein</fullName>
    </submittedName>
</protein>
<sequence>MIAWLLEAPREAETLGEAEAIHRRIARFAWAVLLAWIHEVFPLVCPRCSGEMRIIAFITDAGAVCEILAHQGEPTSPPRLMRARAPRPFPHETA</sequence>
<dbReference type="EMBL" id="QPGA01000010">
    <property type="protein sequence ID" value="RDE51164.1"/>
    <property type="molecule type" value="Genomic_DNA"/>
</dbReference>
<reference evidence="2 3" key="1">
    <citation type="submission" date="2018-05" db="EMBL/GenBank/DDBJ databases">
        <title>Integrated omic analyses show evidence that a Ca. Accumulibacter phosphatis strain performs denitrification under micro-aerobic conditions.</title>
        <authorList>
            <person name="Camejo P.Y."/>
            <person name="Katherine M.D."/>
            <person name="Daniel N.R."/>
        </authorList>
    </citation>
    <scope>NUCLEOTIDE SEQUENCE [LARGE SCALE GENOMIC DNA]</scope>
    <source>
        <strain evidence="2">UW-LDO-IC</strain>
    </source>
</reference>
<dbReference type="AlphaFoldDB" id="A0A369XMJ9"/>
<dbReference type="Proteomes" id="UP000253831">
    <property type="component" value="Unassembled WGS sequence"/>
</dbReference>
<comment type="caution">
    <text evidence="2">The sequence shown here is derived from an EMBL/GenBank/DDBJ whole genome shotgun (WGS) entry which is preliminary data.</text>
</comment>
<organism evidence="2 3">
    <name type="scientific">Candidatus Accumulibacter meliphilus</name>
    <dbReference type="NCBI Taxonomy" id="2211374"/>
    <lineage>
        <taxon>Bacteria</taxon>
        <taxon>Pseudomonadati</taxon>
        <taxon>Pseudomonadota</taxon>
        <taxon>Betaproteobacteria</taxon>
        <taxon>Candidatus Accumulibacter</taxon>
    </lineage>
</organism>
<feature type="region of interest" description="Disordered" evidence="1">
    <location>
        <begin position="72"/>
        <end position="94"/>
    </location>
</feature>
<evidence type="ECO:0000313" key="3">
    <source>
        <dbReference type="Proteomes" id="UP000253831"/>
    </source>
</evidence>